<proteinExistence type="predicted"/>
<evidence type="ECO:0000313" key="1">
    <source>
        <dbReference type="EMBL" id="MCI2286185.1"/>
    </source>
</evidence>
<name>A0ABS9X7W4_9GAMM</name>
<protein>
    <submittedName>
        <fullName evidence="1">Uncharacterized protein</fullName>
    </submittedName>
</protein>
<dbReference type="EMBL" id="JAKKSL010000008">
    <property type="protein sequence ID" value="MCI2286185.1"/>
    <property type="molecule type" value="Genomic_DNA"/>
</dbReference>
<sequence>IILLRGSRSLIPPIVLVCIKACKPGVQVATYTILVTTKGASERSMCQSFTRLILLVIAWQFFEHELNHHSILLPISHMRFHWQFQSPVVHAKFNYTKRD</sequence>
<accession>A0ABS9X7W4</accession>
<gene>
    <name evidence="1" type="ORF">L3081_25565</name>
</gene>
<organism evidence="1 2">
    <name type="scientific">Colwellia maritima</name>
    <dbReference type="NCBI Taxonomy" id="2912588"/>
    <lineage>
        <taxon>Bacteria</taxon>
        <taxon>Pseudomonadati</taxon>
        <taxon>Pseudomonadota</taxon>
        <taxon>Gammaproteobacteria</taxon>
        <taxon>Alteromonadales</taxon>
        <taxon>Colwelliaceae</taxon>
        <taxon>Colwellia</taxon>
    </lineage>
</organism>
<evidence type="ECO:0000313" key="2">
    <source>
        <dbReference type="Proteomes" id="UP001139646"/>
    </source>
</evidence>
<feature type="non-terminal residue" evidence="1">
    <location>
        <position position="1"/>
    </location>
</feature>
<comment type="caution">
    <text evidence="1">The sequence shown here is derived from an EMBL/GenBank/DDBJ whole genome shotgun (WGS) entry which is preliminary data.</text>
</comment>
<dbReference type="Proteomes" id="UP001139646">
    <property type="component" value="Unassembled WGS sequence"/>
</dbReference>
<keyword evidence="2" id="KW-1185">Reference proteome</keyword>
<reference evidence="1" key="1">
    <citation type="submission" date="2022-01" db="EMBL/GenBank/DDBJ databases">
        <title>Colwellia maritima, isolated from seawater.</title>
        <authorList>
            <person name="Kristyanto S."/>
            <person name="Jung J."/>
            <person name="Jeon C.O."/>
        </authorList>
    </citation>
    <scope>NUCLEOTIDE SEQUENCE</scope>
    <source>
        <strain evidence="1">MSW7</strain>
    </source>
</reference>